<dbReference type="Pfam" id="PF04002">
    <property type="entry name" value="RadC"/>
    <property type="match status" value="1"/>
</dbReference>
<evidence type="ECO:0000256" key="2">
    <source>
        <dbReference type="ARBA" id="ARBA00022723"/>
    </source>
</evidence>
<evidence type="ECO:0000256" key="1">
    <source>
        <dbReference type="ARBA" id="ARBA00022670"/>
    </source>
</evidence>
<dbReference type="InterPro" id="IPR025657">
    <property type="entry name" value="RadC_JAB"/>
</dbReference>
<dbReference type="Proteomes" id="UP000002318">
    <property type="component" value="Chromosome"/>
</dbReference>
<dbReference type="PANTHER" id="PTHR30471">
    <property type="entry name" value="DNA REPAIR PROTEIN RADC"/>
    <property type="match status" value="1"/>
</dbReference>
<keyword evidence="2" id="KW-0479">Metal-binding</keyword>
<name>E1R3G0_SEDSS</name>
<dbReference type="HOGENOM" id="CLU_073529_3_0_12"/>
<dbReference type="EMBL" id="CP002116">
    <property type="protein sequence ID" value="ADK81591.1"/>
    <property type="molecule type" value="Genomic_DNA"/>
</dbReference>
<evidence type="ECO:0000256" key="5">
    <source>
        <dbReference type="ARBA" id="ARBA00023049"/>
    </source>
</evidence>
<reference evidence="7 8" key="1">
    <citation type="journal article" date="2010" name="Stand. Genomic Sci.">
        <title>Complete genome sequence of Spirochaeta smaragdinae type strain (SEBR 4228).</title>
        <authorList>
            <person name="Mavromatis K."/>
            <person name="Yasawong M."/>
            <person name="Chertkov O."/>
            <person name="Lapidus A."/>
            <person name="Lucas S."/>
            <person name="Nolan M."/>
            <person name="Del Rio T.G."/>
            <person name="Tice H."/>
            <person name="Cheng J.F."/>
            <person name="Pitluck S."/>
            <person name="Liolios K."/>
            <person name="Ivanova N."/>
            <person name="Tapia R."/>
            <person name="Han C."/>
            <person name="Bruce D."/>
            <person name="Goodwin L."/>
            <person name="Pati A."/>
            <person name="Chen A."/>
            <person name="Palaniappan K."/>
            <person name="Land M."/>
            <person name="Hauser L."/>
            <person name="Chang Y.J."/>
            <person name="Jeffries C.D."/>
            <person name="Detter J.C."/>
            <person name="Rohde M."/>
            <person name="Brambilla E."/>
            <person name="Spring S."/>
            <person name="Goker M."/>
            <person name="Sikorski J."/>
            <person name="Woyke T."/>
            <person name="Bristow J."/>
            <person name="Eisen J.A."/>
            <person name="Markowitz V."/>
            <person name="Hugenholtz P."/>
            <person name="Klenk H.P."/>
            <person name="Kyrpides N.C."/>
        </authorList>
    </citation>
    <scope>NUCLEOTIDE SEQUENCE [LARGE SCALE GENOMIC DNA]</scope>
    <source>
        <strain evidence="8">DSM 11293 / JCM 15392 / SEBR 4228</strain>
    </source>
</reference>
<dbReference type="KEGG" id="ssm:Spirs_2477"/>
<dbReference type="AlphaFoldDB" id="E1R3G0"/>
<keyword evidence="3" id="KW-0378">Hydrolase</keyword>
<dbReference type="GO" id="GO:0008237">
    <property type="term" value="F:metallopeptidase activity"/>
    <property type="evidence" value="ECO:0007669"/>
    <property type="project" value="UniProtKB-KW"/>
</dbReference>
<protein>
    <submittedName>
        <fullName evidence="7">DNA repair protein RadC</fullName>
    </submittedName>
</protein>
<dbReference type="InterPro" id="IPR037518">
    <property type="entry name" value="MPN"/>
</dbReference>
<keyword evidence="5" id="KW-0482">Metalloprotease</keyword>
<dbReference type="CDD" id="cd08071">
    <property type="entry name" value="MPN_DUF2466"/>
    <property type="match status" value="1"/>
</dbReference>
<dbReference type="RefSeq" id="WP_013255054.1">
    <property type="nucleotide sequence ID" value="NC_014364.1"/>
</dbReference>
<keyword evidence="4" id="KW-0862">Zinc</keyword>
<evidence type="ECO:0000313" key="8">
    <source>
        <dbReference type="Proteomes" id="UP000002318"/>
    </source>
</evidence>
<dbReference type="GO" id="GO:0006508">
    <property type="term" value="P:proteolysis"/>
    <property type="evidence" value="ECO:0007669"/>
    <property type="project" value="UniProtKB-KW"/>
</dbReference>
<evidence type="ECO:0000313" key="7">
    <source>
        <dbReference type="EMBL" id="ADK81591.1"/>
    </source>
</evidence>
<dbReference type="Gene3D" id="3.40.140.10">
    <property type="entry name" value="Cytidine Deaminase, domain 2"/>
    <property type="match status" value="1"/>
</dbReference>
<dbReference type="PROSITE" id="PS01302">
    <property type="entry name" value="UPF0758"/>
    <property type="match status" value="1"/>
</dbReference>
<dbReference type="InterPro" id="IPR001405">
    <property type="entry name" value="UPF0758"/>
</dbReference>
<keyword evidence="1" id="KW-0645">Protease</keyword>
<sequence length="127" mass="14027">MNEKTKINNPVDAYDLLSRYASERQDHFIVLTLDGAHQVNGQHIVTIGLANRTLVHPREVFYPAIVDNAVAIIVAHNHPSGQILPSPEDEQITQRLHDAGEILGIPVLDHIIIGNGRYYSFAEAGSL</sequence>
<dbReference type="PROSITE" id="PS50249">
    <property type="entry name" value="MPN"/>
    <property type="match status" value="1"/>
</dbReference>
<dbReference type="OrthoDB" id="9804482at2"/>
<keyword evidence="8" id="KW-1185">Reference proteome</keyword>
<proteinExistence type="predicted"/>
<evidence type="ECO:0000256" key="4">
    <source>
        <dbReference type="ARBA" id="ARBA00022833"/>
    </source>
</evidence>
<feature type="domain" description="MPN" evidence="6">
    <location>
        <begin position="6"/>
        <end position="127"/>
    </location>
</feature>
<dbReference type="PANTHER" id="PTHR30471:SF3">
    <property type="entry name" value="UPF0758 PROTEIN YEES-RELATED"/>
    <property type="match status" value="1"/>
</dbReference>
<dbReference type="STRING" id="573413.Spirs_2477"/>
<accession>E1R3G0</accession>
<evidence type="ECO:0000256" key="3">
    <source>
        <dbReference type="ARBA" id="ARBA00022801"/>
    </source>
</evidence>
<organism evidence="7 8">
    <name type="scientific">Sediminispirochaeta smaragdinae (strain DSM 11293 / JCM 15392 / SEBR 4228)</name>
    <name type="common">Spirochaeta smaragdinae</name>
    <dbReference type="NCBI Taxonomy" id="573413"/>
    <lineage>
        <taxon>Bacteria</taxon>
        <taxon>Pseudomonadati</taxon>
        <taxon>Spirochaetota</taxon>
        <taxon>Spirochaetia</taxon>
        <taxon>Spirochaetales</taxon>
        <taxon>Spirochaetaceae</taxon>
        <taxon>Sediminispirochaeta</taxon>
    </lineage>
</organism>
<dbReference type="InterPro" id="IPR020891">
    <property type="entry name" value="UPF0758_CS"/>
</dbReference>
<dbReference type="eggNOG" id="COG2003">
    <property type="taxonomic scope" value="Bacteria"/>
</dbReference>
<dbReference type="GO" id="GO:0046872">
    <property type="term" value="F:metal ion binding"/>
    <property type="evidence" value="ECO:0007669"/>
    <property type="project" value="UniProtKB-KW"/>
</dbReference>
<gene>
    <name evidence="7" type="ordered locus">Spirs_2477</name>
</gene>
<evidence type="ECO:0000259" key="6">
    <source>
        <dbReference type="PROSITE" id="PS50249"/>
    </source>
</evidence>